<dbReference type="PRINTS" id="PR00085">
    <property type="entry name" value="THFDHDRGNASE"/>
</dbReference>
<keyword evidence="8 12" id="KW-0560">Oxidoreductase</keyword>
<dbReference type="EC" id="3.5.4.9" evidence="12"/>
<keyword evidence="3 12" id="KW-0554">One-carbon metabolism</keyword>
<dbReference type="PANTHER" id="PTHR48099">
    <property type="entry name" value="C-1-TETRAHYDROFOLATE SYNTHASE, CYTOPLASMIC-RELATED"/>
    <property type="match status" value="1"/>
</dbReference>
<dbReference type="Pfam" id="PF00763">
    <property type="entry name" value="THF_DHG_CYH"/>
    <property type="match status" value="1"/>
</dbReference>
<evidence type="ECO:0000256" key="8">
    <source>
        <dbReference type="ARBA" id="ARBA00023002"/>
    </source>
</evidence>
<keyword evidence="4 12" id="KW-0028">Amino-acid biosynthesis</keyword>
<keyword evidence="10 12" id="KW-0486">Methionine biosynthesis</keyword>
<dbReference type="Gene3D" id="3.40.50.10860">
    <property type="entry name" value="Leucine Dehydrogenase, chain A, domain 1"/>
    <property type="match status" value="1"/>
</dbReference>
<evidence type="ECO:0000256" key="5">
    <source>
        <dbReference type="ARBA" id="ARBA00022755"/>
    </source>
</evidence>
<dbReference type="HAMAP" id="MF_01576">
    <property type="entry name" value="THF_DHG_CYH"/>
    <property type="match status" value="1"/>
</dbReference>
<evidence type="ECO:0000256" key="3">
    <source>
        <dbReference type="ARBA" id="ARBA00022563"/>
    </source>
</evidence>
<protein>
    <recommendedName>
        <fullName evidence="12">Bifunctional protein FolD</fullName>
    </recommendedName>
    <domain>
        <recommendedName>
            <fullName evidence="12">Methylenetetrahydrofolate dehydrogenase</fullName>
            <ecNumber evidence="12">1.5.1.5</ecNumber>
        </recommendedName>
    </domain>
    <domain>
        <recommendedName>
            <fullName evidence="12">Methenyltetrahydrofolate cyclohydrolase</fullName>
            <ecNumber evidence="12">3.5.4.9</ecNumber>
        </recommendedName>
    </domain>
</protein>
<dbReference type="KEGG" id="xap:XA3_05860"/>
<dbReference type="FunFam" id="3.40.50.720:FF:000094">
    <property type="entry name" value="Bifunctional protein FolD"/>
    <property type="match status" value="1"/>
</dbReference>
<evidence type="ECO:0000259" key="13">
    <source>
        <dbReference type="Pfam" id="PF00763"/>
    </source>
</evidence>
<feature type="binding site" evidence="12">
    <location>
        <begin position="163"/>
        <end position="165"/>
    </location>
    <ligand>
        <name>NADP(+)</name>
        <dbReference type="ChEBI" id="CHEBI:58349"/>
    </ligand>
</feature>
<dbReference type="GO" id="GO:0009086">
    <property type="term" value="P:methionine biosynthetic process"/>
    <property type="evidence" value="ECO:0007669"/>
    <property type="project" value="UniProtKB-KW"/>
</dbReference>
<dbReference type="InterPro" id="IPR020630">
    <property type="entry name" value="THF_DH/CycHdrlase_cat_dom"/>
</dbReference>
<feature type="domain" description="Tetrahydrofolate dehydrogenase/cyclohydrolase NAD(P)-binding" evidence="14">
    <location>
        <begin position="137"/>
        <end position="277"/>
    </location>
</feature>
<dbReference type="InterPro" id="IPR020631">
    <property type="entry name" value="THF_DH/CycHdrlase_NAD-bd_dom"/>
</dbReference>
<dbReference type="Gene3D" id="3.40.50.720">
    <property type="entry name" value="NAD(P)-binding Rossmann-like Domain"/>
    <property type="match status" value="1"/>
</dbReference>
<comment type="catalytic activity">
    <reaction evidence="12">
        <text>(6R)-5,10-methylene-5,6,7,8-tetrahydrofolate + NADP(+) = (6R)-5,10-methenyltetrahydrofolate + NADPH</text>
        <dbReference type="Rhea" id="RHEA:22812"/>
        <dbReference type="ChEBI" id="CHEBI:15636"/>
        <dbReference type="ChEBI" id="CHEBI:57455"/>
        <dbReference type="ChEBI" id="CHEBI:57783"/>
        <dbReference type="ChEBI" id="CHEBI:58349"/>
        <dbReference type="EC" id="1.5.1.5"/>
    </reaction>
</comment>
<dbReference type="FunFam" id="3.40.50.10860:FF:000005">
    <property type="entry name" value="C-1-tetrahydrofolate synthase, cytoplasmic, putative"/>
    <property type="match status" value="1"/>
</dbReference>
<dbReference type="Pfam" id="PF02882">
    <property type="entry name" value="THF_DHG_CYH_C"/>
    <property type="match status" value="1"/>
</dbReference>
<keyword evidence="5 12" id="KW-0658">Purine biosynthesis</keyword>
<organism evidence="15 16">
    <name type="scientific">Xylocopilactobacillus apicola</name>
    <dbReference type="NCBI Taxonomy" id="2932184"/>
    <lineage>
        <taxon>Bacteria</taxon>
        <taxon>Bacillati</taxon>
        <taxon>Bacillota</taxon>
        <taxon>Bacilli</taxon>
        <taxon>Lactobacillales</taxon>
        <taxon>Lactobacillaceae</taxon>
        <taxon>Xylocopilactobacillus</taxon>
    </lineage>
</organism>
<keyword evidence="7 12" id="KW-0521">NADP</keyword>
<evidence type="ECO:0000313" key="15">
    <source>
        <dbReference type="EMBL" id="BDR58145.1"/>
    </source>
</evidence>
<keyword evidence="16" id="KW-1185">Reference proteome</keyword>
<evidence type="ECO:0000256" key="2">
    <source>
        <dbReference type="ARBA" id="ARBA00011738"/>
    </source>
</evidence>
<name>A0AAU9D759_9LACO</name>
<dbReference type="InterPro" id="IPR046346">
    <property type="entry name" value="Aminoacid_DH-like_N_sf"/>
</dbReference>
<dbReference type="GO" id="GO:0035999">
    <property type="term" value="P:tetrahydrofolate interconversion"/>
    <property type="evidence" value="ECO:0007669"/>
    <property type="project" value="UniProtKB-UniRule"/>
</dbReference>
<keyword evidence="6 12" id="KW-0378">Hydrolase</keyword>
<dbReference type="AlphaFoldDB" id="A0AAU9D759"/>
<dbReference type="GO" id="GO:0005829">
    <property type="term" value="C:cytosol"/>
    <property type="evidence" value="ECO:0007669"/>
    <property type="project" value="TreeGrafter"/>
</dbReference>
<keyword evidence="9 12" id="KW-0368">Histidine biosynthesis</keyword>
<dbReference type="InterPro" id="IPR020867">
    <property type="entry name" value="THF_DH/CycHdrlase_CS"/>
</dbReference>
<evidence type="ECO:0000256" key="11">
    <source>
        <dbReference type="ARBA" id="ARBA00023268"/>
    </source>
</evidence>
<evidence type="ECO:0000256" key="7">
    <source>
        <dbReference type="ARBA" id="ARBA00022857"/>
    </source>
</evidence>
<evidence type="ECO:0000256" key="12">
    <source>
        <dbReference type="HAMAP-Rule" id="MF_01576"/>
    </source>
</evidence>
<evidence type="ECO:0000259" key="14">
    <source>
        <dbReference type="Pfam" id="PF02882"/>
    </source>
</evidence>
<dbReference type="RefSeq" id="WP_317636063.1">
    <property type="nucleotide sequence ID" value="NZ_AP026802.1"/>
</dbReference>
<evidence type="ECO:0000313" key="16">
    <source>
        <dbReference type="Proteomes" id="UP001321861"/>
    </source>
</evidence>
<dbReference type="EC" id="1.5.1.5" evidence="12"/>
<dbReference type="EMBL" id="AP026802">
    <property type="protein sequence ID" value="BDR58145.1"/>
    <property type="molecule type" value="Genomic_DNA"/>
</dbReference>
<evidence type="ECO:0000256" key="1">
    <source>
        <dbReference type="ARBA" id="ARBA00004777"/>
    </source>
</evidence>
<comment type="similarity">
    <text evidence="12">Belongs to the tetrahydrofolate dehydrogenase/cyclohydrolase family.</text>
</comment>
<dbReference type="PROSITE" id="PS00767">
    <property type="entry name" value="THF_DHG_CYH_2"/>
    <property type="match status" value="1"/>
</dbReference>
<feature type="binding site" evidence="12">
    <location>
        <position position="229"/>
    </location>
    <ligand>
        <name>NADP(+)</name>
        <dbReference type="ChEBI" id="CHEBI:58349"/>
    </ligand>
</feature>
<accession>A0AAU9D759</accession>
<dbReference type="SUPFAM" id="SSF51735">
    <property type="entry name" value="NAD(P)-binding Rossmann-fold domains"/>
    <property type="match status" value="1"/>
</dbReference>
<dbReference type="GO" id="GO:0000105">
    <property type="term" value="P:L-histidine biosynthetic process"/>
    <property type="evidence" value="ECO:0007669"/>
    <property type="project" value="UniProtKB-KW"/>
</dbReference>
<sequence length="286" mass="31310">MTAIILDGLGLANELALELKQEVNSLKVIPVLKVILVGNDPESQIYVRSKEKRAREIGINLEVVSLPETIEEREILDLIDRFNKQDEVDGIMVQLPLPQHISYHNIINALDPTKDADGFSAVNMGKLWLNEPNFIAPATPKGIMTLLDHYHLELAGKNSVIIGRSNIVSKPLASLLLARNSTVTITHRQTTNIIEIARQADFLFVATGQAEMVDKSFVKPGAVVVDVGINRTDHGLVGDVNFSEVKQVAGYLTPVPKGVGPMTVISLMEQVVSHAKMREENGAKSD</sequence>
<evidence type="ECO:0000256" key="6">
    <source>
        <dbReference type="ARBA" id="ARBA00022801"/>
    </source>
</evidence>
<feature type="domain" description="Tetrahydrofolate dehydrogenase/cyclohydrolase catalytic" evidence="13">
    <location>
        <begin position="6"/>
        <end position="117"/>
    </location>
</feature>
<dbReference type="PANTHER" id="PTHR48099:SF5">
    <property type="entry name" value="C-1-TETRAHYDROFOLATE SYNTHASE, CYTOPLASMIC"/>
    <property type="match status" value="1"/>
</dbReference>
<evidence type="ECO:0000256" key="9">
    <source>
        <dbReference type="ARBA" id="ARBA00023102"/>
    </source>
</evidence>
<dbReference type="CDD" id="cd01080">
    <property type="entry name" value="NAD_bind_m-THF_DH_Cyclohyd"/>
    <property type="match status" value="1"/>
</dbReference>
<dbReference type="Proteomes" id="UP001321861">
    <property type="component" value="Chromosome"/>
</dbReference>
<proteinExistence type="inferred from homology"/>
<evidence type="ECO:0000256" key="4">
    <source>
        <dbReference type="ARBA" id="ARBA00022605"/>
    </source>
</evidence>
<comment type="catalytic activity">
    <reaction evidence="12">
        <text>(6R)-5,10-methenyltetrahydrofolate + H2O = (6R)-10-formyltetrahydrofolate + H(+)</text>
        <dbReference type="Rhea" id="RHEA:23700"/>
        <dbReference type="ChEBI" id="CHEBI:15377"/>
        <dbReference type="ChEBI" id="CHEBI:15378"/>
        <dbReference type="ChEBI" id="CHEBI:57455"/>
        <dbReference type="ChEBI" id="CHEBI:195366"/>
        <dbReference type="EC" id="3.5.4.9"/>
    </reaction>
</comment>
<keyword evidence="11 12" id="KW-0511">Multifunctional enzyme</keyword>
<dbReference type="GO" id="GO:0004477">
    <property type="term" value="F:methenyltetrahydrofolate cyclohydrolase activity"/>
    <property type="evidence" value="ECO:0007669"/>
    <property type="project" value="UniProtKB-UniRule"/>
</dbReference>
<comment type="pathway">
    <text evidence="1 12">One-carbon metabolism; tetrahydrofolate interconversion.</text>
</comment>
<dbReference type="InterPro" id="IPR000672">
    <property type="entry name" value="THF_DH/CycHdrlase"/>
</dbReference>
<dbReference type="GO" id="GO:0004488">
    <property type="term" value="F:methylenetetrahydrofolate dehydrogenase (NADP+) activity"/>
    <property type="evidence" value="ECO:0007669"/>
    <property type="project" value="UniProtKB-UniRule"/>
</dbReference>
<gene>
    <name evidence="12 15" type="primary">folD</name>
    <name evidence="15" type="ORF">XA3_05860</name>
</gene>
<comment type="function">
    <text evidence="12">Catalyzes the oxidation of 5,10-methylenetetrahydrofolate to 5,10-methenyltetrahydrofolate and then the hydrolysis of 5,10-methenyltetrahydrofolate to 10-formyltetrahydrofolate.</text>
</comment>
<dbReference type="InterPro" id="IPR036291">
    <property type="entry name" value="NAD(P)-bd_dom_sf"/>
</dbReference>
<comment type="subunit">
    <text evidence="2 12">Homodimer.</text>
</comment>
<dbReference type="GO" id="GO:0006164">
    <property type="term" value="P:purine nucleotide biosynthetic process"/>
    <property type="evidence" value="ECO:0007669"/>
    <property type="project" value="UniProtKB-KW"/>
</dbReference>
<reference evidence="15 16" key="1">
    <citation type="journal article" date="2023" name="Microbiol. Spectr.">
        <title>Symbiosis of Carpenter Bees with Uncharacterized Lactic Acid Bacteria Showing NAD Auxotrophy.</title>
        <authorList>
            <person name="Kawasaki S."/>
            <person name="Ozawa K."/>
            <person name="Mori T."/>
            <person name="Yamamoto A."/>
            <person name="Ito M."/>
            <person name="Ohkuma M."/>
            <person name="Sakamoto M."/>
            <person name="Matsutani M."/>
        </authorList>
    </citation>
    <scope>NUCLEOTIDE SEQUENCE [LARGE SCALE GENOMIC DNA]</scope>
    <source>
        <strain evidence="15 16">XA3</strain>
    </source>
</reference>
<evidence type="ECO:0000256" key="10">
    <source>
        <dbReference type="ARBA" id="ARBA00023167"/>
    </source>
</evidence>
<comment type="caution">
    <text evidence="12">Lacks conserved residue(s) required for the propagation of feature annotation.</text>
</comment>
<dbReference type="SUPFAM" id="SSF53223">
    <property type="entry name" value="Aminoacid dehydrogenase-like, N-terminal domain"/>
    <property type="match status" value="1"/>
</dbReference>